<dbReference type="InterPro" id="IPR029146">
    <property type="entry name" value="Ten1_animal_plant"/>
</dbReference>
<name>A0A4P9YYL6_9FUNG</name>
<dbReference type="PANTHER" id="PTHR33905:SF1">
    <property type="entry name" value="CST COMPLEX SUBUNIT TEN1"/>
    <property type="match status" value="1"/>
</dbReference>
<reference evidence="2" key="1">
    <citation type="journal article" date="2018" name="Nat. Microbiol.">
        <title>Leveraging single-cell genomics to expand the fungal tree of life.</title>
        <authorList>
            <person name="Ahrendt S.R."/>
            <person name="Quandt C.A."/>
            <person name="Ciobanu D."/>
            <person name="Clum A."/>
            <person name="Salamov A."/>
            <person name="Andreopoulos B."/>
            <person name="Cheng J.F."/>
            <person name="Woyke T."/>
            <person name="Pelin A."/>
            <person name="Henrissat B."/>
            <person name="Reynolds N.K."/>
            <person name="Benny G.L."/>
            <person name="Smith M.E."/>
            <person name="James T.Y."/>
            <person name="Grigoriev I.V."/>
        </authorList>
    </citation>
    <scope>NUCLEOTIDE SEQUENCE [LARGE SCALE GENOMIC DNA]</scope>
    <source>
        <strain evidence="2">Benny S71-1</strain>
    </source>
</reference>
<organism evidence="1 2">
    <name type="scientific">Syncephalis pseudoplumigaleata</name>
    <dbReference type="NCBI Taxonomy" id="1712513"/>
    <lineage>
        <taxon>Eukaryota</taxon>
        <taxon>Fungi</taxon>
        <taxon>Fungi incertae sedis</taxon>
        <taxon>Zoopagomycota</taxon>
        <taxon>Zoopagomycotina</taxon>
        <taxon>Zoopagomycetes</taxon>
        <taxon>Zoopagales</taxon>
        <taxon>Piptocephalidaceae</taxon>
        <taxon>Syncephalis</taxon>
    </lineage>
</organism>
<keyword evidence="2" id="KW-1185">Reference proteome</keyword>
<dbReference type="GO" id="GO:0032211">
    <property type="term" value="P:negative regulation of telomere maintenance via telomerase"/>
    <property type="evidence" value="ECO:0007669"/>
    <property type="project" value="TreeGrafter"/>
</dbReference>
<evidence type="ECO:0000313" key="1">
    <source>
        <dbReference type="EMBL" id="RKP25206.1"/>
    </source>
</evidence>
<sequence>MFVFLPARSSQAELCAAWNAVLPGASGLPASKSPVLCCALSLAVATVHAWSPTCTRMNSTAPPAAAADDGAASARILFIEELTSEQLARLAKEATPIRVTGRLTRYDVEQSEAVLEDSHAQLAIDTSLLSVFSHRMNGVYQFIGRITSATTVSASDVSSATEDKLTRAYRLQATLVREVDALDMSLYRDTVQLLRKHPANTALSSA</sequence>
<dbReference type="Proteomes" id="UP000278143">
    <property type="component" value="Unassembled WGS sequence"/>
</dbReference>
<protein>
    <submittedName>
        <fullName evidence="1">Telomere-capping, CST complex subunit-domain-containing protein</fullName>
    </submittedName>
</protein>
<dbReference type="Pfam" id="PF15490">
    <property type="entry name" value="Ten1_2"/>
    <property type="match status" value="1"/>
</dbReference>
<dbReference type="GO" id="GO:0042162">
    <property type="term" value="F:telomeric DNA binding"/>
    <property type="evidence" value="ECO:0007669"/>
    <property type="project" value="TreeGrafter"/>
</dbReference>
<dbReference type="InterPro" id="IPR012340">
    <property type="entry name" value="NA-bd_OB-fold"/>
</dbReference>
<dbReference type="EMBL" id="KZ989841">
    <property type="protein sequence ID" value="RKP25206.1"/>
    <property type="molecule type" value="Genomic_DNA"/>
</dbReference>
<dbReference type="GO" id="GO:1990879">
    <property type="term" value="C:CST complex"/>
    <property type="evidence" value="ECO:0007669"/>
    <property type="project" value="InterPro"/>
</dbReference>
<dbReference type="GO" id="GO:0003697">
    <property type="term" value="F:single-stranded DNA binding"/>
    <property type="evidence" value="ECO:0007669"/>
    <property type="project" value="InterPro"/>
</dbReference>
<evidence type="ECO:0000313" key="2">
    <source>
        <dbReference type="Proteomes" id="UP000278143"/>
    </source>
</evidence>
<proteinExistence type="predicted"/>
<dbReference type="PANTHER" id="PTHR33905">
    <property type="entry name" value="CST COMPLEX SUBUNIT TEN1"/>
    <property type="match status" value="1"/>
</dbReference>
<dbReference type="Gene3D" id="2.40.50.140">
    <property type="entry name" value="Nucleic acid-binding proteins"/>
    <property type="match status" value="1"/>
</dbReference>
<dbReference type="GO" id="GO:0010521">
    <property type="term" value="F:telomerase inhibitor activity"/>
    <property type="evidence" value="ECO:0007669"/>
    <property type="project" value="TreeGrafter"/>
</dbReference>
<dbReference type="AlphaFoldDB" id="A0A4P9YYL6"/>
<dbReference type="OrthoDB" id="342190at2759"/>
<gene>
    <name evidence="1" type="ORF">SYNPS1DRAFT_29052</name>
</gene>
<accession>A0A4P9YYL6</accession>